<dbReference type="SUPFAM" id="SSF51306">
    <property type="entry name" value="LexA/Signal peptidase"/>
    <property type="match status" value="1"/>
</dbReference>
<dbReference type="Pfam" id="PF00717">
    <property type="entry name" value="Peptidase_S24"/>
    <property type="match status" value="1"/>
</dbReference>
<proteinExistence type="predicted"/>
<dbReference type="AlphaFoldDB" id="A0A161K1H1"/>
<accession>A0A161K1H1</accession>
<organism evidence="2">
    <name type="scientific">hydrothermal vent metagenome</name>
    <dbReference type="NCBI Taxonomy" id="652676"/>
    <lineage>
        <taxon>unclassified sequences</taxon>
        <taxon>metagenomes</taxon>
        <taxon>ecological metagenomes</taxon>
    </lineage>
</organism>
<protein>
    <recommendedName>
        <fullName evidence="1">Peptidase S24/S26A/S26B/S26C domain-containing protein</fullName>
    </recommendedName>
</protein>
<dbReference type="CDD" id="cd06529">
    <property type="entry name" value="S24_LexA-like"/>
    <property type="match status" value="1"/>
</dbReference>
<reference evidence="2" key="1">
    <citation type="submission" date="2015-10" db="EMBL/GenBank/DDBJ databases">
        <authorList>
            <person name="Gilbert D.G."/>
        </authorList>
    </citation>
    <scope>NUCLEOTIDE SEQUENCE</scope>
</reference>
<sequence length="102" mass="11235">MSNCAGSEPFALQVLGDSMAPEFPDGCVVVSEPGSAVHDGCYVIADYKGEIILRQLRLTAGEWHLEPLNPKYPHLKIDGPESIRGIVIQRAGRRRADRQSYL</sequence>
<dbReference type="InterPro" id="IPR036286">
    <property type="entry name" value="LexA/Signal_pep-like_sf"/>
</dbReference>
<evidence type="ECO:0000259" key="1">
    <source>
        <dbReference type="Pfam" id="PF00717"/>
    </source>
</evidence>
<gene>
    <name evidence="2" type="ORF">MGWOODY_XGa1491</name>
</gene>
<name>A0A161K1H1_9ZZZZ</name>
<dbReference type="EMBL" id="CZRL01000097">
    <property type="protein sequence ID" value="CUS53551.1"/>
    <property type="molecule type" value="Genomic_DNA"/>
</dbReference>
<feature type="domain" description="Peptidase S24/S26A/S26B/S26C" evidence="1">
    <location>
        <begin position="6"/>
        <end position="86"/>
    </location>
</feature>
<evidence type="ECO:0000313" key="2">
    <source>
        <dbReference type="EMBL" id="CUS53551.1"/>
    </source>
</evidence>
<dbReference type="InterPro" id="IPR015927">
    <property type="entry name" value="Peptidase_S24_S26A/B/C"/>
</dbReference>
<dbReference type="Gene3D" id="2.10.109.10">
    <property type="entry name" value="Umud Fragment, subunit A"/>
    <property type="match status" value="1"/>
</dbReference>
<dbReference type="InterPro" id="IPR039418">
    <property type="entry name" value="LexA-like"/>
</dbReference>